<keyword evidence="3" id="KW-1185">Reference proteome</keyword>
<feature type="transmembrane region" description="Helical" evidence="1">
    <location>
        <begin position="34"/>
        <end position="51"/>
    </location>
</feature>
<gene>
    <name evidence="2" type="ORF">OM076_31345</name>
</gene>
<protein>
    <submittedName>
        <fullName evidence="2">Uncharacterized protein</fullName>
    </submittedName>
</protein>
<reference evidence="2" key="1">
    <citation type="submission" date="2022-10" db="EMBL/GenBank/DDBJ databases">
        <title>The WGS of Solirubrobacter ginsenosidimutans DSM 21036.</title>
        <authorList>
            <person name="Jiang Z."/>
        </authorList>
    </citation>
    <scope>NUCLEOTIDE SEQUENCE</scope>
    <source>
        <strain evidence="2">DSM 21036</strain>
    </source>
</reference>
<keyword evidence="1" id="KW-0812">Transmembrane</keyword>
<sequence length="52" mass="5466">MALGLIAAFWLLVALFLLFAPEHVLSASLAARRYGAAGCLIFALSCMLALLA</sequence>
<evidence type="ECO:0000313" key="2">
    <source>
        <dbReference type="EMBL" id="MDA0164806.1"/>
    </source>
</evidence>
<comment type="caution">
    <text evidence="2">The sequence shown here is derived from an EMBL/GenBank/DDBJ whole genome shotgun (WGS) entry which is preliminary data.</text>
</comment>
<evidence type="ECO:0000256" key="1">
    <source>
        <dbReference type="SAM" id="Phobius"/>
    </source>
</evidence>
<keyword evidence="1" id="KW-0472">Membrane</keyword>
<name>A0A9X3S657_9ACTN</name>
<dbReference type="EMBL" id="JAPDOD010000038">
    <property type="protein sequence ID" value="MDA0164806.1"/>
    <property type="molecule type" value="Genomic_DNA"/>
</dbReference>
<evidence type="ECO:0000313" key="3">
    <source>
        <dbReference type="Proteomes" id="UP001149140"/>
    </source>
</evidence>
<dbReference type="Proteomes" id="UP001149140">
    <property type="component" value="Unassembled WGS sequence"/>
</dbReference>
<proteinExistence type="predicted"/>
<accession>A0A9X3S657</accession>
<dbReference type="RefSeq" id="WP_270044057.1">
    <property type="nucleotide sequence ID" value="NZ_JAPDOD010000038.1"/>
</dbReference>
<organism evidence="2 3">
    <name type="scientific">Solirubrobacter ginsenosidimutans</name>
    <dbReference type="NCBI Taxonomy" id="490573"/>
    <lineage>
        <taxon>Bacteria</taxon>
        <taxon>Bacillati</taxon>
        <taxon>Actinomycetota</taxon>
        <taxon>Thermoleophilia</taxon>
        <taxon>Solirubrobacterales</taxon>
        <taxon>Solirubrobacteraceae</taxon>
        <taxon>Solirubrobacter</taxon>
    </lineage>
</organism>
<keyword evidence="1" id="KW-1133">Transmembrane helix</keyword>
<dbReference type="AlphaFoldDB" id="A0A9X3S657"/>